<proteinExistence type="inferred from homology"/>
<dbReference type="InterPro" id="IPR001544">
    <property type="entry name" value="Aminotrans_IV"/>
</dbReference>
<keyword evidence="13" id="KW-1185">Reference proteome</keyword>
<keyword evidence="12" id="KW-0808">Transferase</keyword>
<comment type="catalytic activity">
    <reaction evidence="11">
        <text>L-leucine + 2-oxoglutarate = 4-methyl-2-oxopentanoate + L-glutamate</text>
        <dbReference type="Rhea" id="RHEA:18321"/>
        <dbReference type="ChEBI" id="CHEBI:16810"/>
        <dbReference type="ChEBI" id="CHEBI:17865"/>
        <dbReference type="ChEBI" id="CHEBI:29985"/>
        <dbReference type="ChEBI" id="CHEBI:57427"/>
        <dbReference type="EC" id="2.6.1.42"/>
    </reaction>
</comment>
<accession>A0ABU0YJX5</accession>
<evidence type="ECO:0000256" key="2">
    <source>
        <dbReference type="ARBA" id="ARBA00004824"/>
    </source>
</evidence>
<comment type="pathway">
    <text evidence="4">Amino-acid biosynthesis; L-leucine biosynthesis; L-leucine from 3-methyl-2-oxobutanoate: step 4/4.</text>
</comment>
<dbReference type="InterPro" id="IPR043132">
    <property type="entry name" value="BCAT-like_C"/>
</dbReference>
<comment type="function">
    <text evidence="1">Acts on leucine, isoleucine and valine.</text>
</comment>
<dbReference type="Pfam" id="PF01063">
    <property type="entry name" value="Aminotran_4"/>
    <property type="match status" value="1"/>
</dbReference>
<dbReference type="CDD" id="cd01558">
    <property type="entry name" value="D-AAT_like"/>
    <property type="match status" value="1"/>
</dbReference>
<evidence type="ECO:0000256" key="9">
    <source>
        <dbReference type="ARBA" id="ARBA00048212"/>
    </source>
</evidence>
<name>A0ABU0YJX5_9PROT</name>
<gene>
    <name evidence="12" type="ORF">Q8A70_10080</name>
</gene>
<evidence type="ECO:0000256" key="3">
    <source>
        <dbReference type="ARBA" id="ARBA00004931"/>
    </source>
</evidence>
<dbReference type="EMBL" id="JAUYVI010000003">
    <property type="protein sequence ID" value="MDQ7248015.1"/>
    <property type="molecule type" value="Genomic_DNA"/>
</dbReference>
<comment type="catalytic activity">
    <reaction evidence="10">
        <text>L-isoleucine + 2-oxoglutarate = (S)-3-methyl-2-oxopentanoate + L-glutamate</text>
        <dbReference type="Rhea" id="RHEA:24801"/>
        <dbReference type="ChEBI" id="CHEBI:16810"/>
        <dbReference type="ChEBI" id="CHEBI:29985"/>
        <dbReference type="ChEBI" id="CHEBI:35146"/>
        <dbReference type="ChEBI" id="CHEBI:58045"/>
        <dbReference type="EC" id="2.6.1.42"/>
    </reaction>
</comment>
<comment type="catalytic activity">
    <reaction evidence="9">
        <text>L-valine + 2-oxoglutarate = 3-methyl-2-oxobutanoate + L-glutamate</text>
        <dbReference type="Rhea" id="RHEA:24813"/>
        <dbReference type="ChEBI" id="CHEBI:11851"/>
        <dbReference type="ChEBI" id="CHEBI:16810"/>
        <dbReference type="ChEBI" id="CHEBI:29985"/>
        <dbReference type="ChEBI" id="CHEBI:57762"/>
        <dbReference type="EC" id="2.6.1.42"/>
    </reaction>
</comment>
<evidence type="ECO:0000256" key="6">
    <source>
        <dbReference type="ARBA" id="ARBA00013053"/>
    </source>
</evidence>
<dbReference type="InterPro" id="IPR043131">
    <property type="entry name" value="BCAT-like_N"/>
</dbReference>
<organism evidence="12 13">
    <name type="scientific">Dongia sedimenti</name>
    <dbReference type="NCBI Taxonomy" id="3064282"/>
    <lineage>
        <taxon>Bacteria</taxon>
        <taxon>Pseudomonadati</taxon>
        <taxon>Pseudomonadota</taxon>
        <taxon>Alphaproteobacteria</taxon>
        <taxon>Rhodospirillales</taxon>
        <taxon>Dongiaceae</taxon>
        <taxon>Dongia</taxon>
    </lineage>
</organism>
<dbReference type="InterPro" id="IPR036038">
    <property type="entry name" value="Aminotransferase-like"/>
</dbReference>
<evidence type="ECO:0000256" key="7">
    <source>
        <dbReference type="ARBA" id="ARBA00014472"/>
    </source>
</evidence>
<evidence type="ECO:0000313" key="13">
    <source>
        <dbReference type="Proteomes" id="UP001230156"/>
    </source>
</evidence>
<evidence type="ECO:0000256" key="4">
    <source>
        <dbReference type="ARBA" id="ARBA00005072"/>
    </source>
</evidence>
<reference evidence="13" key="1">
    <citation type="submission" date="2023-08" db="EMBL/GenBank/DDBJ databases">
        <title>Rhodospirillaceae gen. nov., a novel taxon isolated from the Yangtze River Yuezi River estuary sludge.</title>
        <authorList>
            <person name="Ruan L."/>
        </authorList>
    </citation>
    <scope>NUCLEOTIDE SEQUENCE [LARGE SCALE GENOMIC DNA]</scope>
    <source>
        <strain evidence="13">R-7</strain>
    </source>
</reference>
<evidence type="ECO:0000256" key="5">
    <source>
        <dbReference type="ARBA" id="ARBA00009320"/>
    </source>
</evidence>
<evidence type="ECO:0000256" key="11">
    <source>
        <dbReference type="ARBA" id="ARBA00049229"/>
    </source>
</evidence>
<evidence type="ECO:0000256" key="1">
    <source>
        <dbReference type="ARBA" id="ARBA00003109"/>
    </source>
</evidence>
<keyword evidence="8" id="KW-0028">Amino-acid biosynthesis</keyword>
<dbReference type="RefSeq" id="WP_379955459.1">
    <property type="nucleotide sequence ID" value="NZ_JAUYVI010000003.1"/>
</dbReference>
<dbReference type="EC" id="2.6.1.42" evidence="6"/>
<dbReference type="Gene3D" id="3.20.10.10">
    <property type="entry name" value="D-amino Acid Aminotransferase, subunit A, domain 2"/>
    <property type="match status" value="1"/>
</dbReference>
<dbReference type="GO" id="GO:0047810">
    <property type="term" value="F:D-alanine-2-oxoglutarate aminotransferase activity"/>
    <property type="evidence" value="ECO:0007669"/>
    <property type="project" value="UniProtKB-EC"/>
</dbReference>
<protein>
    <recommendedName>
        <fullName evidence="7">Probable branched-chain-amino-acid aminotransferase</fullName>
        <ecNumber evidence="6">2.6.1.42</ecNumber>
    </recommendedName>
</protein>
<keyword evidence="8" id="KW-0100">Branched-chain amino acid biosynthesis</keyword>
<evidence type="ECO:0000313" key="12">
    <source>
        <dbReference type="EMBL" id="MDQ7248015.1"/>
    </source>
</evidence>
<dbReference type="Proteomes" id="UP001230156">
    <property type="component" value="Unassembled WGS sequence"/>
</dbReference>
<dbReference type="NCBIfam" id="NF005209">
    <property type="entry name" value="PRK06680.1"/>
    <property type="match status" value="1"/>
</dbReference>
<dbReference type="PANTHER" id="PTHR42743:SF11">
    <property type="entry name" value="AMINODEOXYCHORISMATE LYASE"/>
    <property type="match status" value="1"/>
</dbReference>
<comment type="pathway">
    <text evidence="2">Amino-acid biosynthesis; L-isoleucine biosynthesis; L-isoleucine from 2-oxobutanoate: step 4/4.</text>
</comment>
<dbReference type="InterPro" id="IPR050571">
    <property type="entry name" value="Class-IV_PLP-Dep_Aminotrnsfr"/>
</dbReference>
<comment type="caution">
    <text evidence="12">The sequence shown here is derived from an EMBL/GenBank/DDBJ whole genome shotgun (WGS) entry which is preliminary data.</text>
</comment>
<dbReference type="PANTHER" id="PTHR42743">
    <property type="entry name" value="AMINO-ACID AMINOTRANSFERASE"/>
    <property type="match status" value="1"/>
</dbReference>
<evidence type="ECO:0000256" key="10">
    <source>
        <dbReference type="ARBA" id="ARBA00048798"/>
    </source>
</evidence>
<sequence length="287" mass="32239">MSRIAYVNGRYQPHRAAAVHIEDRGYQFADGVYEVVPVQRGKLIDEDLHLDRLEFSLGELEIAAPMERRALKLVLREVLRRNGIDRGILYMQVTRGVAPRDHKFPVMARPALVITAKRLKPVPAKYLEEGVGVITLPDLRWKRCDIKTIALLPNVLGKQRAAEEGAYEAWQVDPDGNVTEGTSTNAWIVTKDRKIVTRPLGHEILPGVTRRALLELLQATDFTLEERSFTLDEALAAAEAFLTSSSVYLLPITRIDGRKVGNGKPGEFSKRLRQLYLDHAERQATAA</sequence>
<keyword evidence="12" id="KW-0032">Aminotransferase</keyword>
<dbReference type="SUPFAM" id="SSF56752">
    <property type="entry name" value="D-aminoacid aminotransferase-like PLP-dependent enzymes"/>
    <property type="match status" value="1"/>
</dbReference>
<comment type="pathway">
    <text evidence="3">Amino-acid biosynthesis; L-valine biosynthesis; L-valine from pyruvate: step 4/4.</text>
</comment>
<dbReference type="Gene3D" id="3.30.470.10">
    <property type="match status" value="1"/>
</dbReference>
<evidence type="ECO:0000256" key="8">
    <source>
        <dbReference type="ARBA" id="ARBA00023304"/>
    </source>
</evidence>
<comment type="similarity">
    <text evidence="5">Belongs to the class-IV pyridoxal-phosphate-dependent aminotransferase family.</text>
</comment>